<reference evidence="1 2" key="1">
    <citation type="submission" date="2018-04" db="EMBL/GenBank/DDBJ databases">
        <title>Camelliibacillus theae gen. nov., sp. nov., isolated from Pu'er tea.</title>
        <authorList>
            <person name="Niu L."/>
        </authorList>
    </citation>
    <scope>NUCLEOTIDE SEQUENCE [LARGE SCALE GENOMIC DNA]</scope>
    <source>
        <strain evidence="1 2">T8</strain>
    </source>
</reference>
<evidence type="ECO:0000313" key="2">
    <source>
        <dbReference type="Proteomes" id="UP000245998"/>
    </source>
</evidence>
<dbReference type="AlphaFoldDB" id="A0A2U1JSL7"/>
<dbReference type="Proteomes" id="UP000245998">
    <property type="component" value="Unassembled WGS sequence"/>
</dbReference>
<organism evidence="1 2">
    <name type="scientific">Pueribacillus theae</name>
    <dbReference type="NCBI Taxonomy" id="2171751"/>
    <lineage>
        <taxon>Bacteria</taxon>
        <taxon>Bacillati</taxon>
        <taxon>Bacillota</taxon>
        <taxon>Bacilli</taxon>
        <taxon>Bacillales</taxon>
        <taxon>Bacillaceae</taxon>
        <taxon>Pueribacillus</taxon>
    </lineage>
</organism>
<dbReference type="EMBL" id="QCZG01000040">
    <property type="protein sequence ID" value="PWA08161.1"/>
    <property type="molecule type" value="Genomic_DNA"/>
</dbReference>
<gene>
    <name evidence="1" type="ORF">DCC39_15360</name>
</gene>
<accession>A0A2U1JSL7</accession>
<proteinExistence type="predicted"/>
<protein>
    <submittedName>
        <fullName evidence="1">Uncharacterized protein</fullName>
    </submittedName>
</protein>
<comment type="caution">
    <text evidence="1">The sequence shown here is derived from an EMBL/GenBank/DDBJ whole genome shotgun (WGS) entry which is preliminary data.</text>
</comment>
<keyword evidence="2" id="KW-1185">Reference proteome</keyword>
<evidence type="ECO:0000313" key="1">
    <source>
        <dbReference type="EMBL" id="PWA08161.1"/>
    </source>
</evidence>
<sequence>MFLQNEGGTVSSEVKERTNDLNDRSALAGRSFKWVLDLWMLSLVNDVLLKNSYFSYFYHCF</sequence>
<name>A0A2U1JSL7_9BACI</name>